<keyword evidence="2" id="KW-0812">Transmembrane</keyword>
<evidence type="ECO:0000256" key="2">
    <source>
        <dbReference type="SAM" id="Phobius"/>
    </source>
</evidence>
<dbReference type="AlphaFoldDB" id="A0AAD4I651"/>
<feature type="compositionally biased region" description="Polar residues" evidence="1">
    <location>
        <begin position="277"/>
        <end position="292"/>
    </location>
</feature>
<organism evidence="3 4">
    <name type="scientific">Alternaria panax</name>
    <dbReference type="NCBI Taxonomy" id="48097"/>
    <lineage>
        <taxon>Eukaryota</taxon>
        <taxon>Fungi</taxon>
        <taxon>Dikarya</taxon>
        <taxon>Ascomycota</taxon>
        <taxon>Pezizomycotina</taxon>
        <taxon>Dothideomycetes</taxon>
        <taxon>Pleosporomycetidae</taxon>
        <taxon>Pleosporales</taxon>
        <taxon>Pleosporineae</taxon>
        <taxon>Pleosporaceae</taxon>
        <taxon>Alternaria</taxon>
        <taxon>Alternaria sect. Panax</taxon>
    </lineage>
</organism>
<proteinExistence type="predicted"/>
<feature type="region of interest" description="Disordered" evidence="1">
    <location>
        <begin position="271"/>
        <end position="367"/>
    </location>
</feature>
<dbReference type="Proteomes" id="UP001199106">
    <property type="component" value="Unassembled WGS sequence"/>
</dbReference>
<evidence type="ECO:0000313" key="4">
    <source>
        <dbReference type="Proteomes" id="UP001199106"/>
    </source>
</evidence>
<protein>
    <submittedName>
        <fullName evidence="3">Uncharacterized protein</fullName>
    </submittedName>
</protein>
<keyword evidence="2" id="KW-0472">Membrane</keyword>
<dbReference type="EMBL" id="JAANER010000007">
    <property type="protein sequence ID" value="KAG9187138.1"/>
    <property type="molecule type" value="Genomic_DNA"/>
</dbReference>
<reference evidence="3" key="1">
    <citation type="submission" date="2021-07" db="EMBL/GenBank/DDBJ databases">
        <title>Genome Resource of American Ginseng Black Spot Pathogen Alternaria panax.</title>
        <authorList>
            <person name="Qiu C."/>
            <person name="Wang W."/>
            <person name="Liu Z."/>
        </authorList>
    </citation>
    <scope>NUCLEOTIDE SEQUENCE</scope>
    <source>
        <strain evidence="3">BNCC115425</strain>
    </source>
</reference>
<gene>
    <name evidence="3" type="ORF">G6011_05009</name>
</gene>
<feature type="compositionally biased region" description="Basic and acidic residues" evidence="1">
    <location>
        <begin position="293"/>
        <end position="302"/>
    </location>
</feature>
<feature type="compositionally biased region" description="Basic residues" evidence="1">
    <location>
        <begin position="345"/>
        <end position="366"/>
    </location>
</feature>
<keyword evidence="4" id="KW-1185">Reference proteome</keyword>
<feature type="compositionally biased region" description="Polar residues" evidence="1">
    <location>
        <begin position="96"/>
        <end position="117"/>
    </location>
</feature>
<evidence type="ECO:0000256" key="1">
    <source>
        <dbReference type="SAM" id="MobiDB-lite"/>
    </source>
</evidence>
<name>A0AAD4I651_9PLEO</name>
<feature type="region of interest" description="Disordered" evidence="1">
    <location>
        <begin position="157"/>
        <end position="207"/>
    </location>
</feature>
<feature type="transmembrane region" description="Helical" evidence="2">
    <location>
        <begin position="396"/>
        <end position="416"/>
    </location>
</feature>
<comment type="caution">
    <text evidence="3">The sequence shown here is derived from an EMBL/GenBank/DDBJ whole genome shotgun (WGS) entry which is preliminary data.</text>
</comment>
<sequence length="417" mass="44133">MSPYSEAASLEYYSSKSLKELKVLAKIHGFSDAAEPQEIVTLLMKKDKARGVWPGMFDDPDAKDRKGPGVALAKQVSKETEIPSGTKIIAGEESKNASSTAAVSNEKTATSPKATMAATGSNKDVAIPMAELRKEWDGQWGPPFAFPKAVTVASESQGTSVATARSTPTQSKPSASPTSLASPVSLVSPVSPASSISPVFSPSSKSNRYGLLASEEKEIIEPEEKVIEVIDDEISATNKDTEKVVEEECVTAPIISQEAYEEHVQIFSIAPPLPKPSIQTAPASTPTKTKSQSRNEKRKENKQAASSNMYNLLVPDEPADASTLDSSDTKEHNDGDSGECAAPAAKKKKRGTKGGKKTQTQKKKHTVPVVETTTPIIEAVTAPIVRVAVAAKVQPIHLAFGAVVMILAGALGTWAIV</sequence>
<evidence type="ECO:0000313" key="3">
    <source>
        <dbReference type="EMBL" id="KAG9187138.1"/>
    </source>
</evidence>
<keyword evidence="2" id="KW-1133">Transmembrane helix</keyword>
<feature type="region of interest" description="Disordered" evidence="1">
    <location>
        <begin position="72"/>
        <end position="117"/>
    </location>
</feature>
<accession>A0AAD4I651</accession>
<feature type="compositionally biased region" description="Low complexity" evidence="1">
    <location>
        <begin position="171"/>
        <end position="206"/>
    </location>
</feature>
<feature type="compositionally biased region" description="Polar residues" evidence="1">
    <location>
        <begin position="157"/>
        <end position="170"/>
    </location>
</feature>